<keyword evidence="6 8" id="KW-0472">Membrane</keyword>
<accession>A0A438FFZ6</accession>
<dbReference type="PROSITE" id="PS50297">
    <property type="entry name" value="ANK_REP_REGION"/>
    <property type="match status" value="1"/>
</dbReference>
<protein>
    <submittedName>
        <fullName evidence="10">Ankyrin repeat-containing protein</fullName>
    </submittedName>
</protein>
<evidence type="ECO:0000313" key="10">
    <source>
        <dbReference type="EMBL" id="RVW58907.1"/>
    </source>
</evidence>
<gene>
    <name evidence="10" type="primary">VvCHDh000049_4</name>
    <name evidence="10" type="ORF">CK203_106119</name>
</gene>
<dbReference type="GO" id="GO:0016020">
    <property type="term" value="C:membrane"/>
    <property type="evidence" value="ECO:0007669"/>
    <property type="project" value="UniProtKB-SubCell"/>
</dbReference>
<evidence type="ECO:0000256" key="5">
    <source>
        <dbReference type="ARBA" id="ARBA00023043"/>
    </source>
</evidence>
<dbReference type="PANTHER" id="PTHR24186:SF53">
    <property type="entry name" value="PGG DOMAIN-CONTAINING PROTEIN"/>
    <property type="match status" value="1"/>
</dbReference>
<name>A0A438FFZ6_VITVI</name>
<feature type="transmembrane region" description="Helical" evidence="8">
    <location>
        <begin position="310"/>
        <end position="330"/>
    </location>
</feature>
<dbReference type="InterPro" id="IPR002110">
    <property type="entry name" value="Ankyrin_rpt"/>
</dbReference>
<feature type="transmembrane region" description="Helical" evidence="8">
    <location>
        <begin position="383"/>
        <end position="405"/>
    </location>
</feature>
<keyword evidence="5 7" id="KW-0040">ANK repeat</keyword>
<dbReference type="SMART" id="SM00248">
    <property type="entry name" value="ANK"/>
    <property type="match status" value="3"/>
</dbReference>
<evidence type="ECO:0000256" key="3">
    <source>
        <dbReference type="ARBA" id="ARBA00022737"/>
    </source>
</evidence>
<dbReference type="Pfam" id="PF13962">
    <property type="entry name" value="PGG"/>
    <property type="match status" value="1"/>
</dbReference>
<dbReference type="InterPro" id="IPR036770">
    <property type="entry name" value="Ankyrin_rpt-contain_sf"/>
</dbReference>
<comment type="subcellular location">
    <subcellularLocation>
        <location evidence="1">Membrane</location>
        <topology evidence="1">Multi-pass membrane protein</topology>
    </subcellularLocation>
</comment>
<sequence length="417" mass="47111">MTKKILGWKPMLINEVDENGWSPLHCAAYMRDAAITKQLLDRSPDKSVIYLGIKNSNKTALHIASYNGCMDIVKLLLSHAPDCCEQVDENGNNVFHFAMMKKHPSHFGSELLIKDGLRVRGLVNEKDAQGDTPLHLLASFGVNDVDFILDKTVDKMERNKEKLNFSDNFFSSRNKFSCGTISALESPQLYHLHERSKEYLRRPFRSSSSQQAQVDDRFEGFKKYLRLPFRPSSLQHVVRKDDSKYGGKIDDDDKEEEDKIISSVKKASISHLIVATLTATVTFAAGFTLPGGYSDTDGMAILTKKASFKAFVVSDTIALTFSVSAVFIFFSMAAQHALFYDLNMRTWLHLFFYASYLTLFGMGAMVVAFTTGLYAVLPHSFGFPILTFHCIFSSLFYLYAAYVGLESMRLGRWKQKM</sequence>
<evidence type="ECO:0000256" key="7">
    <source>
        <dbReference type="PROSITE-ProRule" id="PRU00023"/>
    </source>
</evidence>
<dbReference type="PANTHER" id="PTHR24186">
    <property type="entry name" value="PROTEIN PHOSPHATASE 1 REGULATORY SUBUNIT"/>
    <property type="match status" value="1"/>
</dbReference>
<keyword evidence="3" id="KW-0677">Repeat</keyword>
<dbReference type="Gene3D" id="1.25.40.20">
    <property type="entry name" value="Ankyrin repeat-containing domain"/>
    <property type="match status" value="1"/>
</dbReference>
<keyword evidence="4 8" id="KW-1133">Transmembrane helix</keyword>
<evidence type="ECO:0000313" key="11">
    <source>
        <dbReference type="Proteomes" id="UP000288805"/>
    </source>
</evidence>
<dbReference type="Pfam" id="PF12796">
    <property type="entry name" value="Ank_2"/>
    <property type="match status" value="1"/>
</dbReference>
<evidence type="ECO:0000256" key="8">
    <source>
        <dbReference type="SAM" id="Phobius"/>
    </source>
</evidence>
<dbReference type="SUPFAM" id="SSF48403">
    <property type="entry name" value="Ankyrin repeat"/>
    <property type="match status" value="1"/>
</dbReference>
<feature type="repeat" description="ANK" evidence="7">
    <location>
        <begin position="56"/>
        <end position="82"/>
    </location>
</feature>
<feature type="transmembrane region" description="Helical" evidence="8">
    <location>
        <begin position="350"/>
        <end position="377"/>
    </location>
</feature>
<evidence type="ECO:0000256" key="6">
    <source>
        <dbReference type="ARBA" id="ARBA00023136"/>
    </source>
</evidence>
<dbReference type="Proteomes" id="UP000288805">
    <property type="component" value="Unassembled WGS sequence"/>
</dbReference>
<dbReference type="InterPro" id="IPR026961">
    <property type="entry name" value="PGG_dom"/>
</dbReference>
<evidence type="ECO:0000256" key="2">
    <source>
        <dbReference type="ARBA" id="ARBA00022692"/>
    </source>
</evidence>
<dbReference type="PROSITE" id="PS50088">
    <property type="entry name" value="ANK_REPEAT"/>
    <property type="match status" value="1"/>
</dbReference>
<proteinExistence type="predicted"/>
<dbReference type="AlphaFoldDB" id="A0A438FFZ6"/>
<dbReference type="EMBL" id="QGNW01000919">
    <property type="protein sequence ID" value="RVW58907.1"/>
    <property type="molecule type" value="Genomic_DNA"/>
</dbReference>
<comment type="caution">
    <text evidence="10">The sequence shown here is derived from an EMBL/GenBank/DDBJ whole genome shotgun (WGS) entry which is preliminary data.</text>
</comment>
<evidence type="ECO:0000256" key="4">
    <source>
        <dbReference type="ARBA" id="ARBA00022989"/>
    </source>
</evidence>
<feature type="transmembrane region" description="Helical" evidence="8">
    <location>
        <begin position="269"/>
        <end position="290"/>
    </location>
</feature>
<organism evidence="10 11">
    <name type="scientific">Vitis vinifera</name>
    <name type="common">Grape</name>
    <dbReference type="NCBI Taxonomy" id="29760"/>
    <lineage>
        <taxon>Eukaryota</taxon>
        <taxon>Viridiplantae</taxon>
        <taxon>Streptophyta</taxon>
        <taxon>Embryophyta</taxon>
        <taxon>Tracheophyta</taxon>
        <taxon>Spermatophyta</taxon>
        <taxon>Magnoliopsida</taxon>
        <taxon>eudicotyledons</taxon>
        <taxon>Gunneridae</taxon>
        <taxon>Pentapetalae</taxon>
        <taxon>rosids</taxon>
        <taxon>Vitales</taxon>
        <taxon>Vitaceae</taxon>
        <taxon>Viteae</taxon>
        <taxon>Vitis</taxon>
    </lineage>
</organism>
<reference evidence="10 11" key="1">
    <citation type="journal article" date="2018" name="PLoS Genet.">
        <title>Population sequencing reveals clonal diversity and ancestral inbreeding in the grapevine cultivar Chardonnay.</title>
        <authorList>
            <person name="Roach M.J."/>
            <person name="Johnson D.L."/>
            <person name="Bohlmann J."/>
            <person name="van Vuuren H.J."/>
            <person name="Jones S.J."/>
            <person name="Pretorius I.S."/>
            <person name="Schmidt S.A."/>
            <person name="Borneman A.R."/>
        </authorList>
    </citation>
    <scope>NUCLEOTIDE SEQUENCE [LARGE SCALE GENOMIC DNA]</scope>
    <source>
        <strain evidence="11">cv. Chardonnay</strain>
        <tissue evidence="10">Leaf</tissue>
    </source>
</reference>
<evidence type="ECO:0000259" key="9">
    <source>
        <dbReference type="Pfam" id="PF13962"/>
    </source>
</evidence>
<evidence type="ECO:0000256" key="1">
    <source>
        <dbReference type="ARBA" id="ARBA00004141"/>
    </source>
</evidence>
<feature type="domain" description="PGG" evidence="9">
    <location>
        <begin position="264"/>
        <end position="376"/>
    </location>
</feature>
<keyword evidence="2 8" id="KW-0812">Transmembrane</keyword>